<accession>A0A1K2CP00</accession>
<dbReference type="STRING" id="1893.SAMN02787144_1011136"/>
<keyword evidence="2" id="KW-0560">Oxidoreductase</keyword>
<evidence type="ECO:0000313" key="2">
    <source>
        <dbReference type="EMBL" id="SFY12735.1"/>
    </source>
</evidence>
<dbReference type="SUPFAM" id="SSF69118">
    <property type="entry name" value="AhpD-like"/>
    <property type="match status" value="1"/>
</dbReference>
<dbReference type="Pfam" id="PF02627">
    <property type="entry name" value="CMD"/>
    <property type="match status" value="1"/>
</dbReference>
<dbReference type="NCBIfam" id="TIGR00778">
    <property type="entry name" value="ahpD_dom"/>
    <property type="match status" value="1"/>
</dbReference>
<dbReference type="InterPro" id="IPR004675">
    <property type="entry name" value="AhpD_core"/>
</dbReference>
<sequence length="191" mass="21407">MNLSQEWTIPVRHPPRNVVAMTTNEHSHPTTGLNPEHAPRMQPWAELAPDVYKAMVRLDAASRKGLDPVLAELVKIRASQLNHCAFCLDMHTKDALAAGESVERIVQLSAWEESQHFYTPKEIAAIELTEAVTVLTDGFVPDEVWEKAAKQFDETELAHLVAAITTINAWNRFAVTTRMVPGHYKPGEIKH</sequence>
<protein>
    <submittedName>
        <fullName evidence="2">Alkylhydroperoxidase AhpD family core domain-containing protein</fullName>
    </submittedName>
</protein>
<dbReference type="PANTHER" id="PTHR34846:SF10">
    <property type="entry name" value="CYTOPLASMIC PROTEIN"/>
    <property type="match status" value="1"/>
</dbReference>
<dbReference type="InterPro" id="IPR029032">
    <property type="entry name" value="AhpD-like"/>
</dbReference>
<dbReference type="GO" id="GO:0051920">
    <property type="term" value="F:peroxiredoxin activity"/>
    <property type="evidence" value="ECO:0007669"/>
    <property type="project" value="InterPro"/>
</dbReference>
<dbReference type="PANTHER" id="PTHR34846">
    <property type="entry name" value="4-CARBOXYMUCONOLACTONE DECARBOXYLASE FAMILY PROTEIN (AFU_ORTHOLOGUE AFUA_6G11590)"/>
    <property type="match status" value="1"/>
</dbReference>
<evidence type="ECO:0000259" key="1">
    <source>
        <dbReference type="Pfam" id="PF02627"/>
    </source>
</evidence>
<name>A0A1K2CP00_STRAR</name>
<dbReference type="Gene3D" id="1.20.1290.10">
    <property type="entry name" value="AhpD-like"/>
    <property type="match status" value="1"/>
</dbReference>
<dbReference type="EMBL" id="FPJO01000011">
    <property type="protein sequence ID" value="SFY12735.1"/>
    <property type="molecule type" value="Genomic_DNA"/>
</dbReference>
<gene>
    <name evidence="2" type="ORF">SAMN02787144_1011136</name>
</gene>
<organism evidence="2 3">
    <name type="scientific">Streptomyces atratus</name>
    <dbReference type="NCBI Taxonomy" id="1893"/>
    <lineage>
        <taxon>Bacteria</taxon>
        <taxon>Bacillati</taxon>
        <taxon>Actinomycetota</taxon>
        <taxon>Actinomycetes</taxon>
        <taxon>Kitasatosporales</taxon>
        <taxon>Streptomycetaceae</taxon>
        <taxon>Streptomyces</taxon>
    </lineage>
</organism>
<feature type="domain" description="Carboxymuconolactone decarboxylase-like" evidence="1">
    <location>
        <begin position="49"/>
        <end position="130"/>
    </location>
</feature>
<proteinExistence type="predicted"/>
<dbReference type="InterPro" id="IPR003779">
    <property type="entry name" value="CMD-like"/>
</dbReference>
<dbReference type="Proteomes" id="UP000181909">
    <property type="component" value="Unassembled WGS sequence"/>
</dbReference>
<dbReference type="AlphaFoldDB" id="A0A1K2CP00"/>
<keyword evidence="2" id="KW-0575">Peroxidase</keyword>
<reference evidence="2 3" key="1">
    <citation type="submission" date="2016-11" db="EMBL/GenBank/DDBJ databases">
        <authorList>
            <person name="Jaros S."/>
            <person name="Januszkiewicz K."/>
            <person name="Wedrychowicz H."/>
        </authorList>
    </citation>
    <scope>NUCLEOTIDE SEQUENCE [LARGE SCALE GENOMIC DNA]</scope>
    <source>
        <strain evidence="2 3">OK807</strain>
    </source>
</reference>
<evidence type="ECO:0000313" key="3">
    <source>
        <dbReference type="Proteomes" id="UP000181909"/>
    </source>
</evidence>